<dbReference type="AlphaFoldDB" id="A0A087TTH4"/>
<dbReference type="OrthoDB" id="6435103at2759"/>
<accession>A0A087TTH4</accession>
<keyword evidence="2" id="KW-1185">Reference proteome</keyword>
<dbReference type="Proteomes" id="UP000054359">
    <property type="component" value="Unassembled WGS sequence"/>
</dbReference>
<proteinExistence type="predicted"/>
<gene>
    <name evidence="1" type="ORF">X975_19436</name>
</gene>
<name>A0A087TTH4_STEMI</name>
<organism evidence="1 2">
    <name type="scientific">Stegodyphus mimosarum</name>
    <name type="common">African social velvet spider</name>
    <dbReference type="NCBI Taxonomy" id="407821"/>
    <lineage>
        <taxon>Eukaryota</taxon>
        <taxon>Metazoa</taxon>
        <taxon>Ecdysozoa</taxon>
        <taxon>Arthropoda</taxon>
        <taxon>Chelicerata</taxon>
        <taxon>Arachnida</taxon>
        <taxon>Araneae</taxon>
        <taxon>Araneomorphae</taxon>
        <taxon>Entelegynae</taxon>
        <taxon>Eresoidea</taxon>
        <taxon>Eresidae</taxon>
        <taxon>Stegodyphus</taxon>
    </lineage>
</organism>
<dbReference type="EMBL" id="KK116672">
    <property type="protein sequence ID" value="KFM68413.1"/>
    <property type="molecule type" value="Genomic_DNA"/>
</dbReference>
<feature type="non-terminal residue" evidence="1">
    <location>
        <position position="61"/>
    </location>
</feature>
<sequence length="61" mass="7487">MEYRRRKNQTGFFDGVSDAEVDRKWEEYLQLDGIDSSYFTPQAREEIYEMLTEVWEKEQDK</sequence>
<evidence type="ECO:0000313" key="1">
    <source>
        <dbReference type="EMBL" id="KFM68413.1"/>
    </source>
</evidence>
<protein>
    <submittedName>
        <fullName evidence="1">Uncharacterized protein</fullName>
    </submittedName>
</protein>
<evidence type="ECO:0000313" key="2">
    <source>
        <dbReference type="Proteomes" id="UP000054359"/>
    </source>
</evidence>
<reference evidence="1 2" key="1">
    <citation type="submission" date="2013-11" db="EMBL/GenBank/DDBJ databases">
        <title>Genome sequencing of Stegodyphus mimosarum.</title>
        <authorList>
            <person name="Bechsgaard J."/>
        </authorList>
    </citation>
    <scope>NUCLEOTIDE SEQUENCE [LARGE SCALE GENOMIC DNA]</scope>
</reference>